<dbReference type="GO" id="GO:0017061">
    <property type="term" value="F:S-methyl-5-thioadenosine phosphorylase activity"/>
    <property type="evidence" value="ECO:0007669"/>
    <property type="project" value="UniProtKB-EC"/>
</dbReference>
<dbReference type="SUPFAM" id="SSF64438">
    <property type="entry name" value="CNF1/YfiH-like putative cysteine hydrolases"/>
    <property type="match status" value="1"/>
</dbReference>
<keyword evidence="4" id="KW-0479">Metal-binding</keyword>
<dbReference type="AlphaFoldDB" id="A0A2A5AFD6"/>
<dbReference type="Pfam" id="PF02578">
    <property type="entry name" value="Cu-oxidase_4"/>
    <property type="match status" value="1"/>
</dbReference>
<evidence type="ECO:0000256" key="9">
    <source>
        <dbReference type="ARBA" id="ARBA00049893"/>
    </source>
</evidence>
<evidence type="ECO:0000256" key="5">
    <source>
        <dbReference type="ARBA" id="ARBA00022801"/>
    </source>
</evidence>
<evidence type="ECO:0000256" key="1">
    <source>
        <dbReference type="ARBA" id="ARBA00000553"/>
    </source>
</evidence>
<evidence type="ECO:0000256" key="6">
    <source>
        <dbReference type="ARBA" id="ARBA00022833"/>
    </source>
</evidence>
<dbReference type="PANTHER" id="PTHR30616">
    <property type="entry name" value="UNCHARACTERIZED PROTEIN YFIH"/>
    <property type="match status" value="1"/>
</dbReference>
<dbReference type="NCBIfam" id="TIGR00726">
    <property type="entry name" value="peptidoglycan editing factor PgeF"/>
    <property type="match status" value="1"/>
</dbReference>
<dbReference type="InterPro" id="IPR038371">
    <property type="entry name" value="Cu_polyphenol_OxRdtase_sf"/>
</dbReference>
<comment type="catalytic activity">
    <reaction evidence="1">
        <text>inosine + phosphate = alpha-D-ribose 1-phosphate + hypoxanthine</text>
        <dbReference type="Rhea" id="RHEA:27646"/>
        <dbReference type="ChEBI" id="CHEBI:17368"/>
        <dbReference type="ChEBI" id="CHEBI:17596"/>
        <dbReference type="ChEBI" id="CHEBI:43474"/>
        <dbReference type="ChEBI" id="CHEBI:57720"/>
        <dbReference type="EC" id="2.4.2.1"/>
    </reaction>
    <physiologicalReaction direction="left-to-right" evidence="1">
        <dbReference type="Rhea" id="RHEA:27647"/>
    </physiologicalReaction>
</comment>
<keyword evidence="5" id="KW-0378">Hydrolase</keyword>
<keyword evidence="3" id="KW-0808">Transferase</keyword>
<evidence type="ECO:0000313" key="12">
    <source>
        <dbReference type="Proteomes" id="UP000218327"/>
    </source>
</evidence>
<dbReference type="PANTHER" id="PTHR30616:SF2">
    <property type="entry name" value="PURINE NUCLEOSIDE PHOSPHORYLASE LACC1"/>
    <property type="match status" value="1"/>
</dbReference>
<dbReference type="EMBL" id="NVVJ01000104">
    <property type="protein sequence ID" value="PCJ17790.1"/>
    <property type="molecule type" value="Genomic_DNA"/>
</dbReference>
<protein>
    <recommendedName>
        <fullName evidence="10">Purine nucleoside phosphorylase</fullName>
    </recommendedName>
</protein>
<evidence type="ECO:0000256" key="4">
    <source>
        <dbReference type="ARBA" id="ARBA00022723"/>
    </source>
</evidence>
<evidence type="ECO:0000256" key="10">
    <source>
        <dbReference type="RuleBase" id="RU361274"/>
    </source>
</evidence>
<dbReference type="Gene3D" id="3.60.140.10">
    <property type="entry name" value="CNF1/YfiH-like putative cysteine hydrolases"/>
    <property type="match status" value="1"/>
</dbReference>
<dbReference type="InterPro" id="IPR011324">
    <property type="entry name" value="Cytotoxic_necrot_fac-like_cat"/>
</dbReference>
<evidence type="ECO:0000256" key="7">
    <source>
        <dbReference type="ARBA" id="ARBA00047989"/>
    </source>
</evidence>
<sequence length="257" mass="28029">MGQDSISIYPDWNVSSKIVASTSTRGGGISTSPYDSLNFAEHVGDNDLNVKKNIELYTAQFNSALRWQWLNQIHGVETKEVTQVSKPINADGLLTREAGLVCCVLTADCLPVFFAAQDGSEIAIAHAGWRGLAAGILKNTLDKFSVPVEEVSVWLGPAIGFCHFEVGTEVKELFVSQADSMAEKMEIQQCFSAVKNSQKHMADLAAIAKLKLANLGLHQVSGGSHCTYCNSRDFYSFRRDGTTGRMLNIIYIDPDSS</sequence>
<evidence type="ECO:0000313" key="11">
    <source>
        <dbReference type="EMBL" id="PCJ17790.1"/>
    </source>
</evidence>
<organism evidence="11 12">
    <name type="scientific">SAR86 cluster bacterium</name>
    <dbReference type="NCBI Taxonomy" id="2030880"/>
    <lineage>
        <taxon>Bacteria</taxon>
        <taxon>Pseudomonadati</taxon>
        <taxon>Pseudomonadota</taxon>
        <taxon>Gammaproteobacteria</taxon>
        <taxon>SAR86 cluster</taxon>
    </lineage>
</organism>
<evidence type="ECO:0000256" key="8">
    <source>
        <dbReference type="ARBA" id="ARBA00048968"/>
    </source>
</evidence>
<proteinExistence type="inferred from homology"/>
<comment type="catalytic activity">
    <reaction evidence="9">
        <text>S-methyl-5'-thioadenosine + phosphate = 5-(methylsulfanyl)-alpha-D-ribose 1-phosphate + adenine</text>
        <dbReference type="Rhea" id="RHEA:11852"/>
        <dbReference type="ChEBI" id="CHEBI:16708"/>
        <dbReference type="ChEBI" id="CHEBI:17509"/>
        <dbReference type="ChEBI" id="CHEBI:43474"/>
        <dbReference type="ChEBI" id="CHEBI:58533"/>
        <dbReference type="EC" id="2.4.2.28"/>
    </reaction>
    <physiologicalReaction direction="left-to-right" evidence="9">
        <dbReference type="Rhea" id="RHEA:11853"/>
    </physiologicalReaction>
</comment>
<dbReference type="GO" id="GO:0016787">
    <property type="term" value="F:hydrolase activity"/>
    <property type="evidence" value="ECO:0007669"/>
    <property type="project" value="UniProtKB-KW"/>
</dbReference>
<name>A0A2A5AFD6_9GAMM</name>
<comment type="caution">
    <text evidence="11">The sequence shown here is derived from an EMBL/GenBank/DDBJ whole genome shotgun (WGS) entry which is preliminary data.</text>
</comment>
<comment type="similarity">
    <text evidence="2 10">Belongs to the purine nucleoside phosphorylase YfiH/LACC1 family.</text>
</comment>
<dbReference type="CDD" id="cd16833">
    <property type="entry name" value="YfiH"/>
    <property type="match status" value="1"/>
</dbReference>
<dbReference type="GO" id="GO:0005507">
    <property type="term" value="F:copper ion binding"/>
    <property type="evidence" value="ECO:0007669"/>
    <property type="project" value="TreeGrafter"/>
</dbReference>
<comment type="catalytic activity">
    <reaction evidence="7">
        <text>adenosine + H2O + H(+) = inosine + NH4(+)</text>
        <dbReference type="Rhea" id="RHEA:24408"/>
        <dbReference type="ChEBI" id="CHEBI:15377"/>
        <dbReference type="ChEBI" id="CHEBI:15378"/>
        <dbReference type="ChEBI" id="CHEBI:16335"/>
        <dbReference type="ChEBI" id="CHEBI:17596"/>
        <dbReference type="ChEBI" id="CHEBI:28938"/>
        <dbReference type="EC" id="3.5.4.4"/>
    </reaction>
    <physiologicalReaction direction="left-to-right" evidence="7">
        <dbReference type="Rhea" id="RHEA:24409"/>
    </physiologicalReaction>
</comment>
<keyword evidence="6" id="KW-0862">Zinc</keyword>
<evidence type="ECO:0000256" key="2">
    <source>
        <dbReference type="ARBA" id="ARBA00007353"/>
    </source>
</evidence>
<gene>
    <name evidence="11" type="ORF">COA96_17465</name>
</gene>
<evidence type="ECO:0000256" key="3">
    <source>
        <dbReference type="ARBA" id="ARBA00022679"/>
    </source>
</evidence>
<accession>A0A2A5AFD6</accession>
<dbReference type="Proteomes" id="UP000218327">
    <property type="component" value="Unassembled WGS sequence"/>
</dbReference>
<dbReference type="InterPro" id="IPR003730">
    <property type="entry name" value="Cu_polyphenol_OxRdtase"/>
</dbReference>
<reference evidence="12" key="1">
    <citation type="submission" date="2017-08" db="EMBL/GenBank/DDBJ databases">
        <title>A dynamic microbial community with high functional redundancy inhabits the cold, oxic subseafloor aquifer.</title>
        <authorList>
            <person name="Tully B.J."/>
            <person name="Wheat C.G."/>
            <person name="Glazer B.T."/>
            <person name="Huber J.A."/>
        </authorList>
    </citation>
    <scope>NUCLEOTIDE SEQUENCE [LARGE SCALE GENOMIC DNA]</scope>
</reference>
<comment type="catalytic activity">
    <reaction evidence="8">
        <text>adenosine + phosphate = alpha-D-ribose 1-phosphate + adenine</text>
        <dbReference type="Rhea" id="RHEA:27642"/>
        <dbReference type="ChEBI" id="CHEBI:16335"/>
        <dbReference type="ChEBI" id="CHEBI:16708"/>
        <dbReference type="ChEBI" id="CHEBI:43474"/>
        <dbReference type="ChEBI" id="CHEBI:57720"/>
        <dbReference type="EC" id="2.4.2.1"/>
    </reaction>
    <physiologicalReaction direction="left-to-right" evidence="8">
        <dbReference type="Rhea" id="RHEA:27643"/>
    </physiologicalReaction>
</comment>